<feature type="domain" description="Helicase/UvrB N-terminal" evidence="3">
    <location>
        <begin position="5"/>
        <end position="154"/>
    </location>
</feature>
<accession>A0AB37MDP9</accession>
<dbReference type="Pfam" id="PF00271">
    <property type="entry name" value="Helicase_C"/>
    <property type="match status" value="1"/>
</dbReference>
<dbReference type="InterPro" id="IPR006935">
    <property type="entry name" value="Helicase/UvrB_N"/>
</dbReference>
<proteinExistence type="predicted"/>
<keyword evidence="1" id="KW-0472">Membrane</keyword>
<feature type="transmembrane region" description="Helical" evidence="1">
    <location>
        <begin position="505"/>
        <end position="526"/>
    </location>
</feature>
<dbReference type="Pfam" id="PF04851">
    <property type="entry name" value="ResIII"/>
    <property type="match status" value="1"/>
</dbReference>
<dbReference type="GO" id="GO:0003677">
    <property type="term" value="F:DNA binding"/>
    <property type="evidence" value="ECO:0007669"/>
    <property type="project" value="InterPro"/>
</dbReference>
<gene>
    <name evidence="5" type="ORF">DWZ32_04695</name>
</gene>
<comment type="caution">
    <text evidence="5">The sequence shown here is derived from an EMBL/GenBank/DDBJ whole genome shotgun (WGS) entry which is preliminary data.</text>
</comment>
<feature type="domain" description="Helicase C-terminal" evidence="2">
    <location>
        <begin position="214"/>
        <end position="304"/>
    </location>
</feature>
<reference evidence="5 6" key="1">
    <citation type="submission" date="2018-08" db="EMBL/GenBank/DDBJ databases">
        <title>A genome reference for cultivated species of the human gut microbiota.</title>
        <authorList>
            <person name="Zou Y."/>
            <person name="Xue W."/>
            <person name="Luo G."/>
        </authorList>
    </citation>
    <scope>NUCLEOTIDE SEQUENCE [LARGE SCALE GENOMIC DNA]</scope>
    <source>
        <strain evidence="5 6">AF31-23</strain>
    </source>
</reference>
<feature type="domain" description="KAP NTPase" evidence="4">
    <location>
        <begin position="377"/>
        <end position="686"/>
    </location>
</feature>
<evidence type="ECO:0000313" key="6">
    <source>
        <dbReference type="Proteomes" id="UP000286003"/>
    </source>
</evidence>
<evidence type="ECO:0000259" key="2">
    <source>
        <dbReference type="Pfam" id="PF00271"/>
    </source>
</evidence>
<dbReference type="InterPro" id="IPR001650">
    <property type="entry name" value="Helicase_C-like"/>
</dbReference>
<protein>
    <recommendedName>
        <fullName evidence="7">Helicase ATP-binding domain-containing protein</fullName>
    </recommendedName>
</protein>
<dbReference type="AlphaFoldDB" id="A0AB37MDP9"/>
<sequence>MENKGLRHYQQEAIQKVIPLIHQESRILISMPTGTGKSFTIINIVYEYYQRRGGVKEEKILFLVDRSVVADSIKRLALEKFDSVQVLKSITDAQPTISICNIRTPTLTNGFEKLPSTYYDIIVFFNCERFPFSSSNFINLLHHFDVSCKIGVTSVINDSISSYFGDVAYRYTLNAAITDGVLTSYKIVIPTDSFEFNEQELSVEYLSTLAKSILEFISNDKTIVFCKNIDYAKKISAEIIKITGQENYARAVVSNSESAVVYDTIKRFKNDDQLKVLTTVELLADGVVLPNVKYLIILKPIKSETIFLKLIPNFLGPYPAKEYLTVIDYTGSIHKVPERFFQYDKKNDVNEQPAVFVGAQAKILFRDNSLEGVIGVNDIAEELANLINIMPNESGRMIGIFGEWGRGKTFLMKYIWDNLEKKNSFYKVDFQAWKYQETPAVWAYLYEKIADSYYNSTTNIFRKLYRRFKLNFYRLGWYNVLFFLIYFCISLFVSFGISFDDKLKLFQVIYTSLGAATILSIITLVFRFKNSARELFNKYYSKASFTHVLGIQAEVQKELKNLIKAWVSFKGHNNCKYCRDRNRKILLFVDDIDRCSEDKIIKLIDSLRIMLDDEELSRKLIIVTAIDDRILKRAIKLKYIHFTKTGVENLSIDNLVCEYMDKLFIIGIKLGSLTSDEKDEFFLELTKKDRDSFVPTSFSNLFQEKEPDEHNNYNYAQETAMANDNESSAEHALDVNSEDGEIYQDGGVGTENSPNVDIESNLKLTSYEIDVLRRKLQLYPKANPRQIRIFYYRYLIAKQLLIKQYDKIREENIWLQSQYIELFIELLIKLSQCDDYLSVSKLKASIIESNDEDFLLEGIIVGKSVDKVHCKRLVCVLDTVIGY</sequence>
<keyword evidence="1" id="KW-1133">Transmembrane helix</keyword>
<dbReference type="PANTHER" id="PTHR47396">
    <property type="entry name" value="TYPE I RESTRICTION ENZYME ECOKI R PROTEIN"/>
    <property type="match status" value="1"/>
</dbReference>
<dbReference type="GO" id="GO:0005829">
    <property type="term" value="C:cytosol"/>
    <property type="evidence" value="ECO:0007669"/>
    <property type="project" value="TreeGrafter"/>
</dbReference>
<dbReference type="RefSeq" id="WP_118308397.1">
    <property type="nucleotide sequence ID" value="NZ_JAQCXL010000015.1"/>
</dbReference>
<dbReference type="EMBL" id="QRQM01000004">
    <property type="protein sequence ID" value="RHN09110.1"/>
    <property type="molecule type" value="Genomic_DNA"/>
</dbReference>
<organism evidence="5 6">
    <name type="scientific">Bacteroides intestinalis</name>
    <dbReference type="NCBI Taxonomy" id="329854"/>
    <lineage>
        <taxon>Bacteria</taxon>
        <taxon>Pseudomonadati</taxon>
        <taxon>Bacteroidota</taxon>
        <taxon>Bacteroidia</taxon>
        <taxon>Bacteroidales</taxon>
        <taxon>Bacteroidaceae</taxon>
        <taxon>Bacteroides</taxon>
    </lineage>
</organism>
<evidence type="ECO:0000259" key="4">
    <source>
        <dbReference type="Pfam" id="PF07693"/>
    </source>
</evidence>
<name>A0AB37MDP9_9BACE</name>
<evidence type="ECO:0008006" key="7">
    <source>
        <dbReference type="Google" id="ProtNLM"/>
    </source>
</evidence>
<dbReference type="Gene3D" id="3.40.50.300">
    <property type="entry name" value="P-loop containing nucleotide triphosphate hydrolases"/>
    <property type="match status" value="3"/>
</dbReference>
<dbReference type="GO" id="GO:0016787">
    <property type="term" value="F:hydrolase activity"/>
    <property type="evidence" value="ECO:0007669"/>
    <property type="project" value="InterPro"/>
</dbReference>
<dbReference type="Pfam" id="PF07693">
    <property type="entry name" value="KAP_NTPase"/>
    <property type="match status" value="1"/>
</dbReference>
<evidence type="ECO:0000259" key="3">
    <source>
        <dbReference type="Pfam" id="PF04851"/>
    </source>
</evidence>
<dbReference type="InterPro" id="IPR050742">
    <property type="entry name" value="Helicase_Restrict-Modif_Enz"/>
</dbReference>
<evidence type="ECO:0000313" key="5">
    <source>
        <dbReference type="EMBL" id="RHN09110.1"/>
    </source>
</evidence>
<dbReference type="InterPro" id="IPR011646">
    <property type="entry name" value="KAP_P-loop"/>
</dbReference>
<dbReference type="SUPFAM" id="SSF52540">
    <property type="entry name" value="P-loop containing nucleoside triphosphate hydrolases"/>
    <property type="match status" value="2"/>
</dbReference>
<keyword evidence="1" id="KW-0812">Transmembrane</keyword>
<dbReference type="Proteomes" id="UP000286003">
    <property type="component" value="Unassembled WGS sequence"/>
</dbReference>
<dbReference type="GO" id="GO:0005524">
    <property type="term" value="F:ATP binding"/>
    <property type="evidence" value="ECO:0007669"/>
    <property type="project" value="InterPro"/>
</dbReference>
<dbReference type="InterPro" id="IPR027417">
    <property type="entry name" value="P-loop_NTPase"/>
</dbReference>
<feature type="transmembrane region" description="Helical" evidence="1">
    <location>
        <begin position="475"/>
        <end position="499"/>
    </location>
</feature>
<evidence type="ECO:0000256" key="1">
    <source>
        <dbReference type="SAM" id="Phobius"/>
    </source>
</evidence>
<dbReference type="PANTHER" id="PTHR47396:SF1">
    <property type="entry name" value="ATP-DEPENDENT HELICASE IRC3-RELATED"/>
    <property type="match status" value="1"/>
</dbReference>